<keyword evidence="1" id="KW-0472">Membrane</keyword>
<evidence type="ECO:0000313" key="2">
    <source>
        <dbReference type="EMBL" id="MBX63693.1"/>
    </source>
</evidence>
<proteinExistence type="predicted"/>
<keyword evidence="1" id="KW-0812">Transmembrane</keyword>
<dbReference type="AlphaFoldDB" id="A0A2P2Q9S0"/>
<dbReference type="EMBL" id="GGEC01083209">
    <property type="protein sequence ID" value="MBX63693.1"/>
    <property type="molecule type" value="Transcribed_RNA"/>
</dbReference>
<sequence>MSWLIYLFHFHLTMFSIHESLFLSITMHRLPFMLLCLLLTFAF</sequence>
<reference evidence="2" key="1">
    <citation type="submission" date="2018-02" db="EMBL/GenBank/DDBJ databases">
        <title>Rhizophora mucronata_Transcriptome.</title>
        <authorList>
            <person name="Meera S.P."/>
            <person name="Sreeshan A."/>
            <person name="Augustine A."/>
        </authorList>
    </citation>
    <scope>NUCLEOTIDE SEQUENCE</scope>
    <source>
        <tissue evidence="2">Leaf</tissue>
    </source>
</reference>
<feature type="transmembrane region" description="Helical" evidence="1">
    <location>
        <begin position="20"/>
        <end position="42"/>
    </location>
</feature>
<protein>
    <submittedName>
        <fullName evidence="2">Uncharacterized protein</fullName>
    </submittedName>
</protein>
<keyword evidence="1" id="KW-1133">Transmembrane helix</keyword>
<accession>A0A2P2Q9S0</accession>
<evidence type="ECO:0000256" key="1">
    <source>
        <dbReference type="SAM" id="Phobius"/>
    </source>
</evidence>
<name>A0A2P2Q9S0_RHIMU</name>
<organism evidence="2">
    <name type="scientific">Rhizophora mucronata</name>
    <name type="common">Asiatic mangrove</name>
    <dbReference type="NCBI Taxonomy" id="61149"/>
    <lineage>
        <taxon>Eukaryota</taxon>
        <taxon>Viridiplantae</taxon>
        <taxon>Streptophyta</taxon>
        <taxon>Embryophyta</taxon>
        <taxon>Tracheophyta</taxon>
        <taxon>Spermatophyta</taxon>
        <taxon>Magnoliopsida</taxon>
        <taxon>eudicotyledons</taxon>
        <taxon>Gunneridae</taxon>
        <taxon>Pentapetalae</taxon>
        <taxon>rosids</taxon>
        <taxon>fabids</taxon>
        <taxon>Malpighiales</taxon>
        <taxon>Rhizophoraceae</taxon>
        <taxon>Rhizophora</taxon>
    </lineage>
</organism>